<comment type="caution">
    <text evidence="4">The sequence shown here is derived from an EMBL/GenBank/DDBJ whole genome shotgun (WGS) entry which is preliminary data.</text>
</comment>
<dbReference type="eggNOG" id="COG1051">
    <property type="taxonomic scope" value="Bacteria"/>
</dbReference>
<protein>
    <submittedName>
        <fullName evidence="4">NUDIX hydrolase</fullName>
    </submittedName>
</protein>
<dbReference type="PANTHER" id="PTHR43046">
    <property type="entry name" value="GDP-MANNOSE MANNOSYL HYDROLASE"/>
    <property type="match status" value="1"/>
</dbReference>
<keyword evidence="2 4" id="KW-0378">Hydrolase</keyword>
<dbReference type="OrthoDB" id="9810968at2"/>
<dbReference type="InterPro" id="IPR000086">
    <property type="entry name" value="NUDIX_hydrolase_dom"/>
</dbReference>
<proteinExistence type="predicted"/>
<dbReference type="STRING" id="765420.OSCT_2530"/>
<dbReference type="Gene3D" id="3.90.79.10">
    <property type="entry name" value="Nucleoside Triphosphate Pyrophosphohydrolase"/>
    <property type="match status" value="1"/>
</dbReference>
<evidence type="ECO:0000256" key="1">
    <source>
        <dbReference type="ARBA" id="ARBA00001946"/>
    </source>
</evidence>
<dbReference type="GO" id="GO:0016787">
    <property type="term" value="F:hydrolase activity"/>
    <property type="evidence" value="ECO:0007669"/>
    <property type="project" value="UniProtKB-KW"/>
</dbReference>
<dbReference type="HOGENOM" id="CLU_113625_0_0_0"/>
<dbReference type="InterPro" id="IPR015797">
    <property type="entry name" value="NUDIX_hydrolase-like_dom_sf"/>
</dbReference>
<organism evidence="4 5">
    <name type="scientific">Oscillochloris trichoides DG-6</name>
    <dbReference type="NCBI Taxonomy" id="765420"/>
    <lineage>
        <taxon>Bacteria</taxon>
        <taxon>Bacillati</taxon>
        <taxon>Chloroflexota</taxon>
        <taxon>Chloroflexia</taxon>
        <taxon>Chloroflexales</taxon>
        <taxon>Chloroflexineae</taxon>
        <taxon>Oscillochloridaceae</taxon>
        <taxon>Oscillochloris</taxon>
    </lineage>
</organism>
<dbReference type="SUPFAM" id="SSF55811">
    <property type="entry name" value="Nudix"/>
    <property type="match status" value="1"/>
</dbReference>
<evidence type="ECO:0000259" key="3">
    <source>
        <dbReference type="PROSITE" id="PS51462"/>
    </source>
</evidence>
<feature type="domain" description="Nudix hydrolase" evidence="3">
    <location>
        <begin position="54"/>
        <end position="187"/>
    </location>
</feature>
<name>E1IGS9_9CHLR</name>
<keyword evidence="5" id="KW-1185">Reference proteome</keyword>
<reference evidence="4 5" key="1">
    <citation type="journal article" date="2011" name="J. Bacteriol.">
        <title>Draft genome sequence of the anoxygenic filamentous phototrophic bacterium Oscillochloris trichoides subsp. DG-6.</title>
        <authorList>
            <person name="Kuznetsov B.B."/>
            <person name="Ivanovsky R.N."/>
            <person name="Keppen O.I."/>
            <person name="Sukhacheva M.V."/>
            <person name="Bumazhkin B.K."/>
            <person name="Patutina E.O."/>
            <person name="Beletsky A.V."/>
            <person name="Mardanov A.V."/>
            <person name="Baslerov R.V."/>
            <person name="Panteleeva A.N."/>
            <person name="Kolganova T.V."/>
            <person name="Ravin N.V."/>
            <person name="Skryabin K.G."/>
        </authorList>
    </citation>
    <scope>NUCLEOTIDE SEQUENCE [LARGE SCALE GENOMIC DNA]</scope>
    <source>
        <strain evidence="4 5">DG-6</strain>
    </source>
</reference>
<dbReference type="PANTHER" id="PTHR43046:SF14">
    <property type="entry name" value="MUTT_NUDIX FAMILY PROTEIN"/>
    <property type="match status" value="1"/>
</dbReference>
<dbReference type="CDD" id="cd02883">
    <property type="entry name" value="NUDIX_Hydrolase"/>
    <property type="match status" value="1"/>
</dbReference>
<dbReference type="Pfam" id="PF00293">
    <property type="entry name" value="NUDIX"/>
    <property type="match status" value="1"/>
</dbReference>
<gene>
    <name evidence="4" type="ORF">OSCT_2530</name>
</gene>
<accession>E1IGS9</accession>
<dbReference type="AlphaFoldDB" id="E1IGS9"/>
<dbReference type="EMBL" id="ADVR01000111">
    <property type="protein sequence ID" value="EFO79605.1"/>
    <property type="molecule type" value="Genomic_DNA"/>
</dbReference>
<evidence type="ECO:0000313" key="5">
    <source>
        <dbReference type="Proteomes" id="UP000054010"/>
    </source>
</evidence>
<evidence type="ECO:0000313" key="4">
    <source>
        <dbReference type="EMBL" id="EFO79605.1"/>
    </source>
</evidence>
<dbReference type="PROSITE" id="PS51462">
    <property type="entry name" value="NUDIX"/>
    <property type="match status" value="1"/>
</dbReference>
<evidence type="ECO:0000256" key="2">
    <source>
        <dbReference type="ARBA" id="ARBA00022801"/>
    </source>
</evidence>
<sequence length="211" mass="23489">MPSTALAVRHVTRDELGLPQEILAQLDDLTTAYGQPSFVLADLPDGLFDPLIKTDRIGEVCMVLRRRNGLILTCRKDIYPPGVMRLLTGGIHPGEPIAAALMREVEEETSLEVAVRRFLSLIAYRAPTTPRDGFSFFTFAFLLDELSGELQVQDPDERVEAFEEVAIPQLYAQATFMEQLDASQSRAISGSWRAWGQFRGVAHRIVADLLS</sequence>
<comment type="cofactor">
    <cofactor evidence="1">
        <name>Mg(2+)</name>
        <dbReference type="ChEBI" id="CHEBI:18420"/>
    </cofactor>
</comment>
<dbReference type="Proteomes" id="UP000054010">
    <property type="component" value="Unassembled WGS sequence"/>
</dbReference>